<organism evidence="1">
    <name type="scientific">Lepeophtheirus salmonis</name>
    <name type="common">Salmon louse</name>
    <name type="synonym">Caligus salmonis</name>
    <dbReference type="NCBI Taxonomy" id="72036"/>
    <lineage>
        <taxon>Eukaryota</taxon>
        <taxon>Metazoa</taxon>
        <taxon>Ecdysozoa</taxon>
        <taxon>Arthropoda</taxon>
        <taxon>Crustacea</taxon>
        <taxon>Multicrustacea</taxon>
        <taxon>Hexanauplia</taxon>
        <taxon>Copepoda</taxon>
        <taxon>Siphonostomatoida</taxon>
        <taxon>Caligidae</taxon>
        <taxon>Lepeophtheirus</taxon>
    </lineage>
</organism>
<dbReference type="EMBL" id="HACA01000841">
    <property type="protein sequence ID" value="CDW18202.1"/>
    <property type="molecule type" value="Transcribed_RNA"/>
</dbReference>
<dbReference type="AlphaFoldDB" id="A0A0K2SXV5"/>
<reference evidence="1" key="1">
    <citation type="submission" date="2014-05" db="EMBL/GenBank/DDBJ databases">
        <authorList>
            <person name="Chronopoulou M."/>
        </authorList>
    </citation>
    <scope>NUCLEOTIDE SEQUENCE</scope>
    <source>
        <tissue evidence="1">Whole organism</tissue>
    </source>
</reference>
<proteinExistence type="predicted"/>
<sequence>MLSSIHRYYPLMFSRQIETVELVTVEGITECLTKGDQLIVDCSLPIPPNTQFHLPVSQSWLDYGLVRFVGFRPRPLSYLMSVIIVSHNPLQK</sequence>
<protein>
    <submittedName>
        <fullName evidence="1">Uncharacterized protein</fullName>
    </submittedName>
</protein>
<evidence type="ECO:0000313" key="1">
    <source>
        <dbReference type="EMBL" id="CDW18202.1"/>
    </source>
</evidence>
<accession>A0A0K2SXV5</accession>
<name>A0A0K2SXV5_LEPSM</name>